<dbReference type="GO" id="GO:0008168">
    <property type="term" value="F:methyltransferase activity"/>
    <property type="evidence" value="ECO:0007669"/>
    <property type="project" value="UniProtKB-KW"/>
</dbReference>
<evidence type="ECO:0000313" key="2">
    <source>
        <dbReference type="EMBL" id="NNU79453.1"/>
    </source>
</evidence>
<keyword evidence="3" id="KW-1185">Reference proteome</keyword>
<dbReference type="GO" id="GO:0032259">
    <property type="term" value="P:methylation"/>
    <property type="evidence" value="ECO:0007669"/>
    <property type="project" value="UniProtKB-KW"/>
</dbReference>
<accession>A0A849KQV4</accession>
<protein>
    <submittedName>
        <fullName evidence="2">FkbM family methyltransferase</fullName>
    </submittedName>
</protein>
<organism evidence="2 3">
    <name type="scientific">Halovulum dunhuangense</name>
    <dbReference type="NCBI Taxonomy" id="1505036"/>
    <lineage>
        <taxon>Bacteria</taxon>
        <taxon>Pseudomonadati</taxon>
        <taxon>Pseudomonadota</taxon>
        <taxon>Alphaproteobacteria</taxon>
        <taxon>Rhodobacterales</taxon>
        <taxon>Paracoccaceae</taxon>
        <taxon>Halovulum</taxon>
    </lineage>
</organism>
<reference evidence="2 3" key="1">
    <citation type="submission" date="2020-05" db="EMBL/GenBank/DDBJ databases">
        <title>Gimesia benthica sp. nov., a novel planctomycete isolated from a deep-sea water sample of the Northwest Indian Ocean.</title>
        <authorList>
            <person name="Wang J."/>
            <person name="Ruan C."/>
            <person name="Song L."/>
            <person name="Zhu Y."/>
            <person name="Li A."/>
            <person name="Zheng X."/>
            <person name="Wang L."/>
            <person name="Lu Z."/>
            <person name="Huang Y."/>
            <person name="Du W."/>
            <person name="Zhou Y."/>
            <person name="Huang L."/>
            <person name="Dai X."/>
        </authorList>
    </citation>
    <scope>NUCLEOTIDE SEQUENCE [LARGE SCALE GENOMIC DNA]</scope>
    <source>
        <strain evidence="2 3">YYQ-30</strain>
    </source>
</reference>
<comment type="caution">
    <text evidence="2">The sequence shown here is derived from an EMBL/GenBank/DDBJ whole genome shotgun (WGS) entry which is preliminary data.</text>
</comment>
<dbReference type="Proteomes" id="UP000572377">
    <property type="component" value="Unassembled WGS sequence"/>
</dbReference>
<dbReference type="NCBIfam" id="TIGR01444">
    <property type="entry name" value="fkbM_fam"/>
    <property type="match status" value="1"/>
</dbReference>
<evidence type="ECO:0000259" key="1">
    <source>
        <dbReference type="Pfam" id="PF05050"/>
    </source>
</evidence>
<proteinExistence type="predicted"/>
<dbReference type="InterPro" id="IPR006342">
    <property type="entry name" value="FkbM_mtfrase"/>
</dbReference>
<evidence type="ECO:0000313" key="3">
    <source>
        <dbReference type="Proteomes" id="UP000572377"/>
    </source>
</evidence>
<name>A0A849KQV4_9RHOB</name>
<keyword evidence="2" id="KW-0808">Transferase</keyword>
<sequence length="246" mass="27072">MRSAIGLARSLAIYYGNPLRQRALTRFYAGILKPGDLVFDIGAHVGNRTRALRRAGARVVALEPQAPFSTFLRRTLPRDVVLLEMAAGPQETVAQMAVSRLHPTVSSVKAGFADAALAAPGFEHVRWDAVQQVQVTTLDALIATHGMPAFIKIDVEGFELEVLQGLGEPVPQVAVEYLPGLPRMARDVIERLSALGHYRYNVVRGEEGRFLWPEWRDAAQADAWLAARSPDEKHGDLYARLDTPEA</sequence>
<dbReference type="Gene3D" id="3.40.50.150">
    <property type="entry name" value="Vaccinia Virus protein VP39"/>
    <property type="match status" value="1"/>
</dbReference>
<dbReference type="EMBL" id="JABFBC010000001">
    <property type="protein sequence ID" value="NNU79453.1"/>
    <property type="molecule type" value="Genomic_DNA"/>
</dbReference>
<dbReference type="AlphaFoldDB" id="A0A849KQV4"/>
<keyword evidence="2" id="KW-0489">Methyltransferase</keyword>
<dbReference type="Pfam" id="PF05050">
    <property type="entry name" value="Methyltransf_21"/>
    <property type="match status" value="1"/>
</dbReference>
<dbReference type="SUPFAM" id="SSF53335">
    <property type="entry name" value="S-adenosyl-L-methionine-dependent methyltransferases"/>
    <property type="match status" value="1"/>
</dbReference>
<dbReference type="PANTHER" id="PTHR34203">
    <property type="entry name" value="METHYLTRANSFERASE, FKBM FAMILY PROTEIN"/>
    <property type="match status" value="1"/>
</dbReference>
<dbReference type="InterPro" id="IPR029063">
    <property type="entry name" value="SAM-dependent_MTases_sf"/>
</dbReference>
<feature type="domain" description="Methyltransferase FkbM" evidence="1">
    <location>
        <begin position="40"/>
        <end position="172"/>
    </location>
</feature>
<dbReference type="PANTHER" id="PTHR34203:SF15">
    <property type="entry name" value="SLL1173 PROTEIN"/>
    <property type="match status" value="1"/>
</dbReference>
<gene>
    <name evidence="2" type="ORF">HMH01_03285</name>
</gene>
<dbReference type="InterPro" id="IPR052514">
    <property type="entry name" value="SAM-dependent_MTase"/>
</dbReference>